<dbReference type="EMBL" id="CACVAY010000029">
    <property type="protein sequence ID" value="CAA6805953.1"/>
    <property type="molecule type" value="Genomic_DNA"/>
</dbReference>
<evidence type="ECO:0000256" key="1">
    <source>
        <dbReference type="ARBA" id="ARBA00006484"/>
    </source>
</evidence>
<evidence type="ECO:0000256" key="2">
    <source>
        <dbReference type="ARBA" id="ARBA00023002"/>
    </source>
</evidence>
<organism evidence="3">
    <name type="scientific">uncultured Thiotrichaceae bacterium</name>
    <dbReference type="NCBI Taxonomy" id="298394"/>
    <lineage>
        <taxon>Bacteria</taxon>
        <taxon>Pseudomonadati</taxon>
        <taxon>Pseudomonadota</taxon>
        <taxon>Gammaproteobacteria</taxon>
        <taxon>Thiotrichales</taxon>
        <taxon>Thiotrichaceae</taxon>
        <taxon>environmental samples</taxon>
    </lineage>
</organism>
<dbReference type="InterPro" id="IPR002347">
    <property type="entry name" value="SDR_fam"/>
</dbReference>
<dbReference type="FunFam" id="3.40.50.720:FF:000084">
    <property type="entry name" value="Short-chain dehydrogenase reductase"/>
    <property type="match status" value="1"/>
</dbReference>
<proteinExistence type="inferred from homology"/>
<protein>
    <submittedName>
        <fullName evidence="3">FolM Alternative dihydrofolate reductase 1</fullName>
    </submittedName>
</protein>
<gene>
    <name evidence="3" type="ORF">HELGO_WM12075</name>
</gene>
<evidence type="ECO:0000313" key="3">
    <source>
        <dbReference type="EMBL" id="CAA6805953.1"/>
    </source>
</evidence>
<dbReference type="PROSITE" id="PS00061">
    <property type="entry name" value="ADH_SHORT"/>
    <property type="match status" value="1"/>
</dbReference>
<dbReference type="InterPro" id="IPR036291">
    <property type="entry name" value="NAD(P)-bd_dom_sf"/>
</dbReference>
<dbReference type="Pfam" id="PF13561">
    <property type="entry name" value="adh_short_C2"/>
    <property type="match status" value="1"/>
</dbReference>
<dbReference type="PANTHER" id="PTHR43639">
    <property type="entry name" value="OXIDOREDUCTASE, SHORT-CHAIN DEHYDROGENASE/REDUCTASE FAMILY (AFU_ORTHOLOGUE AFUA_5G02870)"/>
    <property type="match status" value="1"/>
</dbReference>
<dbReference type="Gene3D" id="3.40.50.720">
    <property type="entry name" value="NAD(P)-binding Rossmann-like Domain"/>
    <property type="match status" value="1"/>
</dbReference>
<dbReference type="PANTHER" id="PTHR43639:SF1">
    <property type="entry name" value="SHORT-CHAIN DEHYDROGENASE_REDUCTASE FAMILY PROTEIN"/>
    <property type="match status" value="1"/>
</dbReference>
<keyword evidence="2" id="KW-0560">Oxidoreductase</keyword>
<dbReference type="SUPFAM" id="SSF51735">
    <property type="entry name" value="NAD(P)-binding Rossmann-fold domains"/>
    <property type="match status" value="1"/>
</dbReference>
<reference evidence="3" key="1">
    <citation type="submission" date="2020-01" db="EMBL/GenBank/DDBJ databases">
        <authorList>
            <person name="Meier V. D."/>
            <person name="Meier V D."/>
        </authorList>
    </citation>
    <scope>NUCLEOTIDE SEQUENCE</scope>
    <source>
        <strain evidence="3">HLG_WM_MAG_07</strain>
    </source>
</reference>
<dbReference type="InterPro" id="IPR020904">
    <property type="entry name" value="Sc_DH/Rdtase_CS"/>
</dbReference>
<accession>A0A6S6SC36</accession>
<dbReference type="GO" id="GO:0016491">
    <property type="term" value="F:oxidoreductase activity"/>
    <property type="evidence" value="ECO:0007669"/>
    <property type="project" value="UniProtKB-KW"/>
</dbReference>
<sequence length="247" mass="26919">MTDLNNRTVLITGAAKRIGAAVCRVLHESGANLIIHYRSSQDEANTLAASLNAIRPGSVFTIQADLCKTAEIPRLIERCLTFTGQIDVLINNASSFYPTLVGEITEKHWDDLLCSNVKAPLFLAQAATTELKKRKGCIINIVDIHGMRPLKKYPVYSSAKAALIMLTKSLAKELGPEIRVNGVAPGAILWPEDEMNQVSQDELIAKTALKREGNPDDIAAAIKYLIEDAEYTTGHIIPVDGGRTLNQ</sequence>
<name>A0A6S6SC36_9GAMM</name>
<comment type="similarity">
    <text evidence="1">Belongs to the short-chain dehydrogenases/reductases (SDR) family.</text>
</comment>
<dbReference type="AlphaFoldDB" id="A0A6S6SC36"/>
<dbReference type="NCBIfam" id="NF006598">
    <property type="entry name" value="PRK09135.1"/>
    <property type="match status" value="1"/>
</dbReference>
<dbReference type="PRINTS" id="PR00080">
    <property type="entry name" value="SDRFAMILY"/>
</dbReference>
<dbReference type="PRINTS" id="PR00081">
    <property type="entry name" value="GDHRDH"/>
</dbReference>